<name>A0A4Y2VGK5_ARAVE</name>
<comment type="caution">
    <text evidence="1">The sequence shown here is derived from an EMBL/GenBank/DDBJ whole genome shotgun (WGS) entry which is preliminary data.</text>
</comment>
<proteinExistence type="predicted"/>
<dbReference type="EMBL" id="BGPR01047397">
    <property type="protein sequence ID" value="GBO24419.1"/>
    <property type="molecule type" value="Genomic_DNA"/>
</dbReference>
<keyword evidence="2" id="KW-1185">Reference proteome</keyword>
<evidence type="ECO:0000313" key="2">
    <source>
        <dbReference type="Proteomes" id="UP000499080"/>
    </source>
</evidence>
<evidence type="ECO:0000313" key="1">
    <source>
        <dbReference type="EMBL" id="GBO24419.1"/>
    </source>
</evidence>
<accession>A0A4Y2VGK5</accession>
<gene>
    <name evidence="1" type="ORF">AVEN_29791_1</name>
</gene>
<dbReference type="PROSITE" id="PS51257">
    <property type="entry name" value="PROKAR_LIPOPROTEIN"/>
    <property type="match status" value="1"/>
</dbReference>
<dbReference type="AlphaFoldDB" id="A0A4Y2VGK5"/>
<dbReference type="Proteomes" id="UP000499080">
    <property type="component" value="Unassembled WGS sequence"/>
</dbReference>
<organism evidence="1 2">
    <name type="scientific">Araneus ventricosus</name>
    <name type="common">Orbweaver spider</name>
    <name type="synonym">Epeira ventricosa</name>
    <dbReference type="NCBI Taxonomy" id="182803"/>
    <lineage>
        <taxon>Eukaryota</taxon>
        <taxon>Metazoa</taxon>
        <taxon>Ecdysozoa</taxon>
        <taxon>Arthropoda</taxon>
        <taxon>Chelicerata</taxon>
        <taxon>Arachnida</taxon>
        <taxon>Araneae</taxon>
        <taxon>Araneomorphae</taxon>
        <taxon>Entelegynae</taxon>
        <taxon>Araneoidea</taxon>
        <taxon>Araneidae</taxon>
        <taxon>Araneus</taxon>
    </lineage>
</organism>
<sequence>MAARFFFFSVEMSPPSSQVASVIYATSTSCMLPSYIKKYLSFFLLVPIQLRCYLEQIPTGAGGLSLVLYPVTRGSVPAFGLFLPASTNVSFCLP</sequence>
<protein>
    <submittedName>
        <fullName evidence="1">Uncharacterized protein</fullName>
    </submittedName>
</protein>
<reference evidence="1 2" key="1">
    <citation type="journal article" date="2019" name="Sci. Rep.">
        <title>Orb-weaving spider Araneus ventricosus genome elucidates the spidroin gene catalogue.</title>
        <authorList>
            <person name="Kono N."/>
            <person name="Nakamura H."/>
            <person name="Ohtoshi R."/>
            <person name="Moran D.A.P."/>
            <person name="Shinohara A."/>
            <person name="Yoshida Y."/>
            <person name="Fujiwara M."/>
            <person name="Mori M."/>
            <person name="Tomita M."/>
            <person name="Arakawa K."/>
        </authorList>
    </citation>
    <scope>NUCLEOTIDE SEQUENCE [LARGE SCALE GENOMIC DNA]</scope>
</reference>